<keyword evidence="1" id="KW-0472">Membrane</keyword>
<keyword evidence="1" id="KW-0812">Transmembrane</keyword>
<dbReference type="Gene3D" id="1.20.1250.20">
    <property type="entry name" value="MFS general substrate transporter like domains"/>
    <property type="match status" value="1"/>
</dbReference>
<protein>
    <recommendedName>
        <fullName evidence="4">MFS transporter</fullName>
    </recommendedName>
</protein>
<accession>A0A561UBS1</accession>
<feature type="transmembrane region" description="Helical" evidence="1">
    <location>
        <begin position="121"/>
        <end position="138"/>
    </location>
</feature>
<feature type="transmembrane region" description="Helical" evidence="1">
    <location>
        <begin position="49"/>
        <end position="69"/>
    </location>
</feature>
<evidence type="ECO:0008006" key="4">
    <source>
        <dbReference type="Google" id="ProtNLM"/>
    </source>
</evidence>
<dbReference type="SUPFAM" id="SSF103473">
    <property type="entry name" value="MFS general substrate transporter"/>
    <property type="match status" value="1"/>
</dbReference>
<evidence type="ECO:0000313" key="2">
    <source>
        <dbReference type="EMBL" id="TWF96817.1"/>
    </source>
</evidence>
<dbReference type="EMBL" id="VIWT01000001">
    <property type="protein sequence ID" value="TWF96817.1"/>
    <property type="molecule type" value="Genomic_DNA"/>
</dbReference>
<keyword evidence="3" id="KW-1185">Reference proteome</keyword>
<feature type="transmembrane region" description="Helical" evidence="1">
    <location>
        <begin position="26"/>
        <end position="43"/>
    </location>
</feature>
<name>A0A561UBS1_9ACTN</name>
<gene>
    <name evidence="2" type="ORF">FHX73_11590</name>
</gene>
<feature type="transmembrane region" description="Helical" evidence="1">
    <location>
        <begin position="89"/>
        <end position="109"/>
    </location>
</feature>
<organism evidence="2 3">
    <name type="scientific">Kitasatospora viridis</name>
    <dbReference type="NCBI Taxonomy" id="281105"/>
    <lineage>
        <taxon>Bacteria</taxon>
        <taxon>Bacillati</taxon>
        <taxon>Actinomycetota</taxon>
        <taxon>Actinomycetes</taxon>
        <taxon>Kitasatosporales</taxon>
        <taxon>Streptomycetaceae</taxon>
        <taxon>Kitasatospora</taxon>
    </lineage>
</organism>
<dbReference type="Pfam" id="PF07690">
    <property type="entry name" value="MFS_1"/>
    <property type="match status" value="1"/>
</dbReference>
<proteinExistence type="predicted"/>
<evidence type="ECO:0000313" key="3">
    <source>
        <dbReference type="Proteomes" id="UP000317940"/>
    </source>
</evidence>
<evidence type="ECO:0000256" key="1">
    <source>
        <dbReference type="SAM" id="Phobius"/>
    </source>
</evidence>
<keyword evidence="1" id="KW-1133">Transmembrane helix</keyword>
<dbReference type="GO" id="GO:0022857">
    <property type="term" value="F:transmembrane transporter activity"/>
    <property type="evidence" value="ECO:0007669"/>
    <property type="project" value="InterPro"/>
</dbReference>
<comment type="caution">
    <text evidence="2">The sequence shown here is derived from an EMBL/GenBank/DDBJ whole genome shotgun (WGS) entry which is preliminary data.</text>
</comment>
<reference evidence="2 3" key="1">
    <citation type="submission" date="2019-06" db="EMBL/GenBank/DDBJ databases">
        <title>Sequencing the genomes of 1000 actinobacteria strains.</title>
        <authorList>
            <person name="Klenk H.-P."/>
        </authorList>
    </citation>
    <scope>NUCLEOTIDE SEQUENCE [LARGE SCALE GENOMIC DNA]</scope>
    <source>
        <strain evidence="2 3">DSM 44826</strain>
    </source>
</reference>
<dbReference type="AlphaFoldDB" id="A0A561UBS1"/>
<dbReference type="InterPro" id="IPR036259">
    <property type="entry name" value="MFS_trans_sf"/>
</dbReference>
<sequence>MLLPGSAVGILCGVLSGRRPGIWGKVLLGGAVMVLTCSLLTVLRADTPIALLVVVGALVGIPQGINGLANQNALYRQADPERIGTAAGLLRTFTYLGAMLASAAVAASFTHGAHTAGLHRLALFMLPCAVLLLVVSLLDRSIRKPR</sequence>
<dbReference type="InterPro" id="IPR011701">
    <property type="entry name" value="MFS"/>
</dbReference>
<dbReference type="Proteomes" id="UP000317940">
    <property type="component" value="Unassembled WGS sequence"/>
</dbReference>